<evidence type="ECO:0000259" key="1">
    <source>
        <dbReference type="Pfam" id="PF20753"/>
    </source>
</evidence>
<gene>
    <name evidence="2" type="ORF">G6Z34_13065</name>
</gene>
<protein>
    <recommendedName>
        <fullName evidence="1">Phage tail-like C-terminal domain-containing protein</fullName>
    </recommendedName>
</protein>
<name>A0AAP6WNS6_CLOPF</name>
<feature type="domain" description="Phage tail-like C-terminal" evidence="1">
    <location>
        <begin position="138"/>
        <end position="253"/>
    </location>
</feature>
<dbReference type="InterPro" id="IPR048276">
    <property type="entry name" value="Phage_tail-like_C"/>
</dbReference>
<evidence type="ECO:0000313" key="3">
    <source>
        <dbReference type="Proteomes" id="UP000481454"/>
    </source>
</evidence>
<comment type="caution">
    <text evidence="2">The sequence shown here is derived from an EMBL/GenBank/DDBJ whole genome shotgun (WGS) entry which is preliminary data.</text>
</comment>
<reference evidence="2 3" key="1">
    <citation type="submission" date="2020-02" db="EMBL/GenBank/DDBJ databases">
        <title>Genomic Insights into the Phylogeny and Genetic Plasticity of the Human and Animal Enteric Pathogen Clostridium perfringens.</title>
        <authorList>
            <person name="Feng Y."/>
            <person name="Hu Y."/>
        </authorList>
    </citation>
    <scope>NUCLEOTIDE SEQUENCE [LARGE SCALE GENOMIC DNA]</scope>
    <source>
        <strain evidence="2 3">CP-40</strain>
    </source>
</reference>
<evidence type="ECO:0000313" key="2">
    <source>
        <dbReference type="EMBL" id="NGU31015.1"/>
    </source>
</evidence>
<dbReference type="Proteomes" id="UP000481454">
    <property type="component" value="Unassembled WGS sequence"/>
</dbReference>
<organism evidence="2 3">
    <name type="scientific">Clostridium perfringens</name>
    <dbReference type="NCBI Taxonomy" id="1502"/>
    <lineage>
        <taxon>Bacteria</taxon>
        <taxon>Bacillati</taxon>
        <taxon>Bacillota</taxon>
        <taxon>Clostridia</taxon>
        <taxon>Eubacteriales</taxon>
        <taxon>Clostridiaceae</taxon>
        <taxon>Clostridium</taxon>
    </lineage>
</organism>
<dbReference type="EMBL" id="JAALLZ010000006">
    <property type="protein sequence ID" value="NGU31015.1"/>
    <property type="molecule type" value="Genomic_DNA"/>
</dbReference>
<dbReference type="Pfam" id="PF20753">
    <property type="entry name" value="DUF6558_C"/>
    <property type="match status" value="1"/>
</dbReference>
<dbReference type="Gene3D" id="2.40.30.200">
    <property type="match status" value="1"/>
</dbReference>
<proteinExistence type="predicted"/>
<dbReference type="AlphaFoldDB" id="A0AAP6WNS6"/>
<dbReference type="RefSeq" id="WP_164800957.1">
    <property type="nucleotide sequence ID" value="NZ_JAALLZ010000006.1"/>
</dbReference>
<sequence>MQFRDLYFQFDGINSKEKRLKLITVDSKNNRNLFGVEQDIIEEENGTDVPLFLGVKRKCPTIPVTLMKMNEWNRPIPYGEKELSDICNWLFKREYKPFVSWDNPGVVYYVIFIKGEGFENCAKEGYLNLEMRLSAPHAYSRQLTDEYYVLDQKTVYINNDSDIQDIIYPDVEFEMLDDCTDLIIENLTIGEKMEFNNLEKGERIKIYNDGLKDMVSLVDRSRNIFEKSNKYFIKLVYGRNRIRITGKCKIKFITQYPLALK</sequence>
<accession>A0AAP6WNS6</accession>